<dbReference type="InterPro" id="IPR022185">
    <property type="entry name" value="DUF3712"/>
</dbReference>
<name>A0A4P9W5H3_9FUNG</name>
<sequence>MSLPSYITLAVGLGALAASAVAAPTGANPADAFAHTKEFRNATPDARQRNFALPSETVHLTSADKIPSFFAPSVKTALSSLVDIGWGPRIQVPLYPWHAALQKCTSGQPLGTAKQIPQGDYQLVTSIELGDVDLTFSVEDPLVPTLTSDGVVIGLQLPTGFIEATNAQFESMDQTSYVDFSPGGHFPAAFFSVNDVPASGPHGFRKGLNNQGFDSMQASANLNNVDFAAVVDAEDTFMQLIRRVTVARGAVPIYFNGEANMKVSISNPSHYELCFNGITFDTQSALTGFGGLTEVEVLNTPKLVGGDPETGLHLTLDILIENPSNIKLSAGEITLDLQYEGATVGSVVFDNFVLPPGPTIFNNVRSFFNPDLSDPNARQAGFNLLSAFTGGDDNIIVNVVGTAKSSPISSLIPALEALNIPAKLPSNKIPLLDKSFLLANKFATFDAALISNNPFNTPLSIVGIESSIVLPASAAASPILNPINVPSGAILATINFNFPSAFPYAFESGQKSVRSNPVPLNATNDGADYTQGLVLGSNPPPSNTLPIFTSSILTVNVGGYIAKFSYEQSTFLDYGCDFIGTGSAPFFPVCPLVGVPVGAKRRETAEPAGPSHLPSKSEHGIAAELSRSVCAELPTAVQVLK</sequence>
<feature type="chain" id="PRO_5020474091" evidence="1">
    <location>
        <begin position="23"/>
        <end position="641"/>
    </location>
</feature>
<dbReference type="GO" id="GO:0000329">
    <property type="term" value="C:fungal-type vacuole membrane"/>
    <property type="evidence" value="ECO:0007669"/>
    <property type="project" value="InterPro"/>
</dbReference>
<accession>A0A4P9W5H3</accession>
<keyword evidence="1" id="KW-0732">Signal</keyword>
<reference evidence="3" key="1">
    <citation type="journal article" date="2018" name="Nat. Microbiol.">
        <title>Leveraging single-cell genomics to expand the fungal tree of life.</title>
        <authorList>
            <person name="Ahrendt S.R."/>
            <person name="Quandt C.A."/>
            <person name="Ciobanu D."/>
            <person name="Clum A."/>
            <person name="Salamov A."/>
            <person name="Andreopoulos B."/>
            <person name="Cheng J.F."/>
            <person name="Woyke T."/>
            <person name="Pelin A."/>
            <person name="Henrissat B."/>
            <person name="Reynolds N.K."/>
            <person name="Benny G.L."/>
            <person name="Smith M.E."/>
            <person name="James T.Y."/>
            <person name="Grigoriev I.V."/>
        </authorList>
    </citation>
    <scope>NUCLEOTIDE SEQUENCE [LARGE SCALE GENOMIC DNA]</scope>
</reference>
<evidence type="ECO:0000313" key="3">
    <source>
        <dbReference type="Proteomes" id="UP000269721"/>
    </source>
</evidence>
<evidence type="ECO:0000313" key="2">
    <source>
        <dbReference type="EMBL" id="RKO86000.1"/>
    </source>
</evidence>
<dbReference type="PANTHER" id="PTHR35895:SF1">
    <property type="entry name" value="LIPID-BINDING SERUM GLYCOPROTEIN C-TERMINAL DOMAIN-CONTAINING PROTEIN"/>
    <property type="match status" value="1"/>
</dbReference>
<keyword evidence="3" id="KW-1185">Reference proteome</keyword>
<dbReference type="AlphaFoldDB" id="A0A4P9W5H3"/>
<dbReference type="Proteomes" id="UP000269721">
    <property type="component" value="Unassembled WGS sequence"/>
</dbReference>
<organism evidence="2 3">
    <name type="scientific">Blyttiomyces helicus</name>
    <dbReference type="NCBI Taxonomy" id="388810"/>
    <lineage>
        <taxon>Eukaryota</taxon>
        <taxon>Fungi</taxon>
        <taxon>Fungi incertae sedis</taxon>
        <taxon>Chytridiomycota</taxon>
        <taxon>Chytridiomycota incertae sedis</taxon>
        <taxon>Chytridiomycetes</taxon>
        <taxon>Chytridiomycetes incertae sedis</taxon>
        <taxon>Blyttiomyces</taxon>
    </lineage>
</organism>
<dbReference type="OrthoDB" id="2149180at2759"/>
<evidence type="ECO:0000256" key="1">
    <source>
        <dbReference type="SAM" id="SignalP"/>
    </source>
</evidence>
<proteinExistence type="predicted"/>
<dbReference type="InterPro" id="IPR046368">
    <property type="entry name" value="Tag1"/>
</dbReference>
<protein>
    <submittedName>
        <fullName evidence="2">Uncharacterized protein</fullName>
    </submittedName>
</protein>
<dbReference type="EMBL" id="KZ998562">
    <property type="protein sequence ID" value="RKO86000.1"/>
    <property type="molecule type" value="Genomic_DNA"/>
</dbReference>
<dbReference type="PANTHER" id="PTHR35895">
    <property type="entry name" value="CHROMOSOME 16, WHOLE GENOME SHOTGUN SEQUENCE"/>
    <property type="match status" value="1"/>
</dbReference>
<feature type="signal peptide" evidence="1">
    <location>
        <begin position="1"/>
        <end position="22"/>
    </location>
</feature>
<dbReference type="Pfam" id="PF12505">
    <property type="entry name" value="DUF3712"/>
    <property type="match status" value="1"/>
</dbReference>
<gene>
    <name evidence="2" type="ORF">BDK51DRAFT_39958</name>
</gene>